<feature type="transmembrane region" description="Helical" evidence="1">
    <location>
        <begin position="6"/>
        <end position="27"/>
    </location>
</feature>
<keyword evidence="1" id="KW-1133">Transmembrane helix</keyword>
<feature type="transmembrane region" description="Helical" evidence="1">
    <location>
        <begin position="39"/>
        <end position="56"/>
    </location>
</feature>
<accession>A0ABX2FKE3</accession>
<organism evidence="2 3">
    <name type="scientific">Hymenobacter caeli</name>
    <dbReference type="NCBI Taxonomy" id="2735894"/>
    <lineage>
        <taxon>Bacteria</taxon>
        <taxon>Pseudomonadati</taxon>
        <taxon>Bacteroidota</taxon>
        <taxon>Cytophagia</taxon>
        <taxon>Cytophagales</taxon>
        <taxon>Hymenobacteraceae</taxon>
        <taxon>Hymenobacter</taxon>
    </lineage>
</organism>
<evidence type="ECO:0000256" key="1">
    <source>
        <dbReference type="SAM" id="Phobius"/>
    </source>
</evidence>
<feature type="transmembrane region" description="Helical" evidence="1">
    <location>
        <begin position="62"/>
        <end position="85"/>
    </location>
</feature>
<name>A0ABX2FKE3_9BACT</name>
<keyword evidence="1" id="KW-0812">Transmembrane</keyword>
<sequence length="140" mass="15306">MGVINWLRALGTAGLALPVGMLLFGWYRSLYRPGPYGRWLGAGLLLAALFGYYYAGPVRYPAAGTVAGLLVPPTFVVAFGLVNWLSERLNGRPFILPNRPTMTPAERTALNASDLAGYALLMLASYGMFFYWSVQIGQRP</sequence>
<dbReference type="EMBL" id="JABSNP010000001">
    <property type="protein sequence ID" value="NRT17313.1"/>
    <property type="molecule type" value="Genomic_DNA"/>
</dbReference>
<gene>
    <name evidence="2" type="ORF">HNP98_000116</name>
</gene>
<keyword evidence="3" id="KW-1185">Reference proteome</keyword>
<feature type="transmembrane region" description="Helical" evidence="1">
    <location>
        <begin position="115"/>
        <end position="134"/>
    </location>
</feature>
<keyword evidence="1" id="KW-0472">Membrane</keyword>
<evidence type="ECO:0000313" key="2">
    <source>
        <dbReference type="EMBL" id="NRT17313.1"/>
    </source>
</evidence>
<dbReference type="Proteomes" id="UP000779507">
    <property type="component" value="Unassembled WGS sequence"/>
</dbReference>
<dbReference type="RefSeq" id="WP_173808101.1">
    <property type="nucleotide sequence ID" value="NZ_JABSNP010000001.1"/>
</dbReference>
<evidence type="ECO:0000313" key="3">
    <source>
        <dbReference type="Proteomes" id="UP000779507"/>
    </source>
</evidence>
<protein>
    <submittedName>
        <fullName evidence="2">Uncharacterized protein</fullName>
    </submittedName>
</protein>
<reference evidence="2 3" key="1">
    <citation type="submission" date="2020-05" db="EMBL/GenBank/DDBJ databases">
        <title>Genomic Encyclopedia of Type Strains, Phase IV (KMG-V): Genome sequencing to study the core and pangenomes of soil and plant-associated prokaryotes.</title>
        <authorList>
            <person name="Whitman W."/>
        </authorList>
    </citation>
    <scope>NUCLEOTIDE SEQUENCE [LARGE SCALE GENOMIC DNA]</scope>
    <source>
        <strain evidence="2 3">9A</strain>
    </source>
</reference>
<proteinExistence type="predicted"/>
<comment type="caution">
    <text evidence="2">The sequence shown here is derived from an EMBL/GenBank/DDBJ whole genome shotgun (WGS) entry which is preliminary data.</text>
</comment>